<dbReference type="EMBL" id="JAEFBJ010000182">
    <property type="protein sequence ID" value="KAG7528452.1"/>
    <property type="molecule type" value="Genomic_DNA"/>
</dbReference>
<feature type="domain" description="Xylanase inhibitor C-terminal" evidence="3">
    <location>
        <begin position="114"/>
        <end position="224"/>
    </location>
</feature>
<feature type="non-terminal residue" evidence="5">
    <location>
        <position position="1"/>
    </location>
</feature>
<evidence type="ECO:0000256" key="1">
    <source>
        <dbReference type="ARBA" id="ARBA00007447"/>
    </source>
</evidence>
<sequence>TTSLPLTNLLVATTPSAHAPAPPAVAHVSLLPDLAVVITLAAALQITNFIFDCGATFLLKGLASGTVGMAGMGRHNIGLPPQFAAAFSFSQKFAVRNPQSILTAIKIVEKKQFQRLKINASIGFGGTKISSVNPYTVLESSIYKAFTSEFVKQTAARNITRVASEKPFGDACFSTKNVGVTRLGYAAPEIQLLLRSNDVVWRIFRANSMVSVSDDVICLGFVDGVNLCGVHIDCTVLVLFIFSPSSSAQPSFRPKALLLPVAKDKSTLQYTTVINQHIPLVPASVVFDLGGRELWVDCDKDYVSSTYQSPRCNYAECSRAGSTSCGTCFSPPRPGCRLASGTVGMAGMGRHNIGLPPQFAAAFSFSQKFAVRNPQSILTAIKIVEKKQFQRLKINASIGFGGTKISSVNPYTVLESSIYKAFTSEFVKQTAARNITRVASEKPFGDACFSTKNVGVTRLGYAAPEIQLLLRSNDVVWRIFRANSMVSVSDDVICLGFVDGVNLCGVHIDCTVLVLFIFSPSSSAQPSFRPKALLLPVAKDQSTLQYTTVINQHIPLVPASVVFDLGGRELWVDCDKDYVSSTYQSPRCNYAECSRAGSTSCGTCFSPPRPGCRLASGTVGMARMGRHNIGLPPQFAAAFSFSQKFAVRNPQSILTAIKIVEKKQFQRLKINASIGFGGTKISSVNPYTVLESSIYKAFTSEFVKQTAARNITRVASEKPFGDACFSTKNVGVTRLGYAAPEIQLLLRSNDVVWRIFRANSMVSVSDDVICLGFVDGVNLCGDRTGVHIDCTVLVLFIFSPSSSAQPSFRPKALLLPVAKDQSTLQYTTVINQHIPLVPASVVFDLGGRELWVDCDKDYVSSTYQSPRCNYAECSRAGSTSCGTCFSPPRPGCRLASGTVGMAGMGRHNIGLPPQFAAAFSFSQKFAVRNPQSILTAIKIVEKKQFQRLKINASIGFGGTKISSVNPYTVLESSIYKAFTSEFVKQTAARNITRVASEKPFGDACFSTKNVGVTRLGYAAPEIQLLLRSNDVVWRIFRANSDGVHIDCTVLVLFIFSPSSSAQPSFRPKALLLPVAKDQSTLQYTTVINQHIPLVPASVVFDLGGRELWVDCDKDYVSSTYQSPRCNYAECSRAGSTSCGTCFSPPRPGCRLASGTVGMAGMGRHNIGLPPQFAAAFSFSQKFAVCLIPAKVSKRCRFSSIRIGFGGTKISSVNPYTVLESSIYKAFTSEFVKQTAARNITRVASEKPFGDACFSTKNVGVTRLGYAAPEIQLLLRSNDVVWRIFRANSMVSVSDDVICLGFVDGVNLCGVHIDCTVIVLFIFSPSSSAQPSFRPKALLLPVAKDQSTLQYTTVINQHIPLVPASVVFDLGGRELWVDCDKDYVSSTYQSPRCNYAECSRAGSTSCGTCFSPPRPGCRLASGTVGMAGMGRHNIGLPPQFAAAFGFSQKFAVRNPQSILTSIKIVEKKQFQRLKINASIGFGGTKISSVNPYTVLESSIYKAFTSEFVKQTAARNITRVASEKPFGDACFSTKNVGVTRLGYAAPEIQLLLRSNDIVWRIFRANSMVSVSDDVICLGFVDGVNLCGVHIDCTVIVLFIFSPSSSAQPSFRPKALLLPVAKDQSTLQYTTVINQHIPLVPASVVFDLGGRELWVDCDKDYVSSTYQSPRCNYAECSRAGSTSCGTCFSPPRPGCRLASGTVGMAGMGRHNIGLPPQFAAAFGFSQKFAVCLIPAKVSKRCRFSSIR</sequence>
<evidence type="ECO:0000256" key="2">
    <source>
        <dbReference type="ARBA" id="ARBA00022670"/>
    </source>
</evidence>
<feature type="domain" description="Xylanase inhibitor N-terminal" evidence="4">
    <location>
        <begin position="1626"/>
        <end position="1692"/>
    </location>
</feature>
<feature type="domain" description="Xylanase inhibitor C-terminal" evidence="3">
    <location>
        <begin position="390"/>
        <end position="500"/>
    </location>
</feature>
<proteinExistence type="inferred from homology"/>
<feature type="domain" description="Xylanase inhibitor N-terminal" evidence="4">
    <location>
        <begin position="546"/>
        <end position="612"/>
    </location>
</feature>
<dbReference type="Pfam" id="PF14543">
    <property type="entry name" value="TAXi_N"/>
    <property type="match status" value="7"/>
</dbReference>
<evidence type="ECO:0000259" key="3">
    <source>
        <dbReference type="Pfam" id="PF14541"/>
    </source>
</evidence>
<dbReference type="PANTHER" id="PTHR47965:SF22">
    <property type="entry name" value="EUKARYOTIC ASPARTYL PROTEASE FAMILY PROTEIN"/>
    <property type="match status" value="1"/>
</dbReference>
<feature type="domain" description="Xylanase inhibitor N-terminal" evidence="4">
    <location>
        <begin position="43"/>
        <end position="94"/>
    </location>
</feature>
<evidence type="ECO:0000259" key="4">
    <source>
        <dbReference type="Pfam" id="PF14543"/>
    </source>
</evidence>
<feature type="domain" description="Xylanase inhibitor C-terminal" evidence="3">
    <location>
        <begin position="1470"/>
        <end position="1580"/>
    </location>
</feature>
<keyword evidence="2" id="KW-0645">Protease</keyword>
<name>A0A8T1X903_ARASU</name>
<dbReference type="OrthoDB" id="1258937at2759"/>
<feature type="domain" description="Xylanase inhibitor C-terminal" evidence="3">
    <location>
        <begin position="666"/>
        <end position="776"/>
    </location>
</feature>
<protein>
    <submittedName>
        <fullName evidence="5">Aspartic peptidase domain superfamily</fullName>
    </submittedName>
</protein>
<dbReference type="GO" id="GO:0005576">
    <property type="term" value="C:extracellular region"/>
    <property type="evidence" value="ECO:0007669"/>
    <property type="project" value="TreeGrafter"/>
</dbReference>
<evidence type="ECO:0000313" key="6">
    <source>
        <dbReference type="Proteomes" id="UP000694251"/>
    </source>
</evidence>
<feature type="domain" description="Xylanase inhibitor N-terminal" evidence="4">
    <location>
        <begin position="826"/>
        <end position="892"/>
    </location>
</feature>
<feature type="domain" description="Xylanase inhibitor C-terminal" evidence="3">
    <location>
        <begin position="1202"/>
        <end position="1304"/>
    </location>
</feature>
<dbReference type="GO" id="GO:0006508">
    <property type="term" value="P:proteolysis"/>
    <property type="evidence" value="ECO:0007669"/>
    <property type="project" value="UniProtKB-KW"/>
</dbReference>
<feature type="domain" description="Xylanase inhibitor N-terminal" evidence="4">
    <location>
        <begin position="1350"/>
        <end position="1416"/>
    </location>
</feature>
<accession>A0A8T1X903</accession>
<organism evidence="5 6">
    <name type="scientific">Arabidopsis suecica</name>
    <name type="common">Swedish thale-cress</name>
    <name type="synonym">Cardaminopsis suecica</name>
    <dbReference type="NCBI Taxonomy" id="45249"/>
    <lineage>
        <taxon>Eukaryota</taxon>
        <taxon>Viridiplantae</taxon>
        <taxon>Streptophyta</taxon>
        <taxon>Embryophyta</taxon>
        <taxon>Tracheophyta</taxon>
        <taxon>Spermatophyta</taxon>
        <taxon>Magnoliopsida</taxon>
        <taxon>eudicotyledons</taxon>
        <taxon>Gunneridae</taxon>
        <taxon>Pentapetalae</taxon>
        <taxon>rosids</taxon>
        <taxon>malvids</taxon>
        <taxon>Brassicales</taxon>
        <taxon>Brassicaceae</taxon>
        <taxon>Camelineae</taxon>
        <taxon>Arabidopsis</taxon>
    </lineage>
</organism>
<dbReference type="Proteomes" id="UP000694251">
    <property type="component" value="Unassembled WGS sequence"/>
</dbReference>
<feature type="domain" description="Xylanase inhibitor N-terminal" evidence="4">
    <location>
        <begin position="270"/>
        <end position="336"/>
    </location>
</feature>
<reference evidence="5 6" key="1">
    <citation type="submission" date="2020-12" db="EMBL/GenBank/DDBJ databases">
        <title>Concerted genomic and epigenomic changes stabilize Arabidopsis allopolyploids.</title>
        <authorList>
            <person name="Chen Z."/>
        </authorList>
    </citation>
    <scope>NUCLEOTIDE SEQUENCE [LARGE SCALE GENOMIC DNA]</scope>
    <source>
        <strain evidence="5">As9502</strain>
        <tissue evidence="5">Leaf</tissue>
    </source>
</reference>
<dbReference type="GO" id="GO:0005794">
    <property type="term" value="C:Golgi apparatus"/>
    <property type="evidence" value="ECO:0007669"/>
    <property type="project" value="TreeGrafter"/>
</dbReference>
<gene>
    <name evidence="5" type="ORF">ISN44_Un182g000010</name>
</gene>
<dbReference type="InterPro" id="IPR032799">
    <property type="entry name" value="TAXi_C"/>
</dbReference>
<dbReference type="GO" id="GO:0004190">
    <property type="term" value="F:aspartic-type endopeptidase activity"/>
    <property type="evidence" value="ECO:0007669"/>
    <property type="project" value="InterPro"/>
</dbReference>
<feature type="domain" description="Xylanase inhibitor N-terminal" evidence="4">
    <location>
        <begin position="1083"/>
        <end position="1148"/>
    </location>
</feature>
<dbReference type="PANTHER" id="PTHR47965">
    <property type="entry name" value="ASPARTYL PROTEASE-RELATED"/>
    <property type="match status" value="1"/>
</dbReference>
<comment type="similarity">
    <text evidence="1">Belongs to the peptidase A1 family.</text>
</comment>
<dbReference type="GO" id="GO:0005886">
    <property type="term" value="C:plasma membrane"/>
    <property type="evidence" value="ECO:0007669"/>
    <property type="project" value="TreeGrafter"/>
</dbReference>
<dbReference type="InterPro" id="IPR001461">
    <property type="entry name" value="Aspartic_peptidase_A1"/>
</dbReference>
<comment type="caution">
    <text evidence="5">The sequence shown here is derived from an EMBL/GenBank/DDBJ whole genome shotgun (WGS) entry which is preliminary data.</text>
</comment>
<keyword evidence="2" id="KW-0378">Hydrolase</keyword>
<keyword evidence="6" id="KW-1185">Reference proteome</keyword>
<dbReference type="InterPro" id="IPR032861">
    <property type="entry name" value="TAXi_N"/>
</dbReference>
<feature type="domain" description="Xylanase inhibitor C-terminal" evidence="3">
    <location>
        <begin position="946"/>
        <end position="1040"/>
    </location>
</feature>
<evidence type="ECO:0000313" key="5">
    <source>
        <dbReference type="EMBL" id="KAG7528452.1"/>
    </source>
</evidence>
<dbReference type="Pfam" id="PF14541">
    <property type="entry name" value="TAXi_C"/>
    <property type="match status" value="6"/>
</dbReference>